<dbReference type="InterPro" id="IPR007844">
    <property type="entry name" value="AsmA"/>
</dbReference>
<dbReference type="GO" id="GO:0090313">
    <property type="term" value="P:regulation of protein targeting to membrane"/>
    <property type="evidence" value="ECO:0007669"/>
    <property type="project" value="TreeGrafter"/>
</dbReference>
<dbReference type="GO" id="GO:0005886">
    <property type="term" value="C:plasma membrane"/>
    <property type="evidence" value="ECO:0007669"/>
    <property type="project" value="TreeGrafter"/>
</dbReference>
<dbReference type="Proteomes" id="UP000460751">
    <property type="component" value="Unassembled WGS sequence"/>
</dbReference>
<dbReference type="EMBL" id="WMEX01000010">
    <property type="protein sequence ID" value="MYL28086.1"/>
    <property type="molecule type" value="Genomic_DNA"/>
</dbReference>
<gene>
    <name evidence="4" type="ORF">GLW01_14940</name>
</gene>
<keyword evidence="5" id="KW-1185">Reference proteome</keyword>
<dbReference type="RefSeq" id="WP_160899593.1">
    <property type="nucleotide sequence ID" value="NZ_WMEX01000010.1"/>
</dbReference>
<feature type="region of interest" description="Disordered" evidence="2">
    <location>
        <begin position="384"/>
        <end position="416"/>
    </location>
</feature>
<evidence type="ECO:0000256" key="2">
    <source>
        <dbReference type="SAM" id="MobiDB-lite"/>
    </source>
</evidence>
<dbReference type="InterPro" id="IPR052894">
    <property type="entry name" value="AsmA-related"/>
</dbReference>
<keyword evidence="1" id="KW-0175">Coiled coil</keyword>
<evidence type="ECO:0000313" key="5">
    <source>
        <dbReference type="Proteomes" id="UP000460751"/>
    </source>
</evidence>
<dbReference type="PANTHER" id="PTHR30441">
    <property type="entry name" value="DUF748 DOMAIN-CONTAINING PROTEIN"/>
    <property type="match status" value="1"/>
</dbReference>
<dbReference type="PANTHER" id="PTHR30441:SF4">
    <property type="entry name" value="PROTEIN ASMA"/>
    <property type="match status" value="1"/>
</dbReference>
<evidence type="ECO:0000259" key="3">
    <source>
        <dbReference type="Pfam" id="PF05170"/>
    </source>
</evidence>
<dbReference type="Pfam" id="PF05170">
    <property type="entry name" value="AsmA"/>
    <property type="match status" value="1"/>
</dbReference>
<dbReference type="OrthoDB" id="9766390at2"/>
<protein>
    <submittedName>
        <fullName evidence="4">AsmA family protein</fullName>
    </submittedName>
</protein>
<feature type="domain" description="AsmA" evidence="3">
    <location>
        <begin position="2"/>
        <end position="597"/>
    </location>
</feature>
<feature type="compositionally biased region" description="Acidic residues" evidence="2">
    <location>
        <begin position="393"/>
        <end position="403"/>
    </location>
</feature>
<comment type="caution">
    <text evidence="4">The sequence shown here is derived from an EMBL/GenBank/DDBJ whole genome shotgun (WGS) entry which is preliminary data.</text>
</comment>
<dbReference type="AlphaFoldDB" id="A0A9X4YE81"/>
<sequence>MKALRIALIAIVALVILLVAAVGTAMMVIDPNDYKSHIEQAAADNTNLELRLNGDIQWSFIPLGLSVADVQASLEGEEFVALDELVASVDLWSLITMTPAVHTFQLDGFRANLAMAEDGTGNWTRIMPEAEKQEAAAPAETEQTLTDESGSELISFNVQEVRISNAQVNFENRQSGQSFQLSNASLEASDIALGQDFPLELGFSVSLNEPELDVDGTLAMQLNASQNLKQFSMSGLDGDFTLTGTPFNGETVSAGLSGSASADLDAETASVSGLMASLENLEVTSNLNIQGFSAQPDVSGDLKVAEFSPATLLEQLGQPAIETRDEGVLSKAAFETTLATREGMVRLQETRVQLDETEFKGQLGYGLENQAILVDLQGNRFNLDRYLPPKPEDGEDASEDASEQDTGGTASSGEGELLPLKTLRGLNLDIRIGLGELVASNLTLTELLAKVSGSEGRLSLDELSARLYDGGFNMTASLDARTDNPKWQFNKQLSGVQTQPLLVDLAEMDLLSGGMNLNASGTSRGNSINALLENSNGKADFRIEEGAIENVNMTRMACQGISRVHGESLSVEDWGDSTPFNDMSGNFTINSGVLENENLTADLAGLRLEGDGVVNLIESMLDYRVGLRVVGEVHRDNACRVNERIQNVIIPVRCKGGFGDDPAGLCGFDGSRFGDVLESMARQEVDRKKEEAEEKARERVEEEIKERVDEDTRDRIRNLFN</sequence>
<accession>A0A9X4YE81</accession>
<evidence type="ECO:0000256" key="1">
    <source>
        <dbReference type="SAM" id="Coils"/>
    </source>
</evidence>
<proteinExistence type="predicted"/>
<name>A0A9X4YE81_9GAMM</name>
<feature type="coiled-coil region" evidence="1">
    <location>
        <begin position="678"/>
        <end position="710"/>
    </location>
</feature>
<reference evidence="4 5" key="1">
    <citation type="submission" date="2019-11" db="EMBL/GenBank/DDBJ databases">
        <title>Genome sequences of 17 halophilic strains isolated from different environments.</title>
        <authorList>
            <person name="Furrow R.E."/>
        </authorList>
    </citation>
    <scope>NUCLEOTIDE SEQUENCE [LARGE SCALE GENOMIC DNA]</scope>
    <source>
        <strain evidence="4 5">22507_15_FS</strain>
    </source>
</reference>
<organism evidence="4 5">
    <name type="scientific">Vreelandella halophila</name>
    <dbReference type="NCBI Taxonomy" id="86177"/>
    <lineage>
        <taxon>Bacteria</taxon>
        <taxon>Pseudomonadati</taxon>
        <taxon>Pseudomonadota</taxon>
        <taxon>Gammaproteobacteria</taxon>
        <taxon>Oceanospirillales</taxon>
        <taxon>Halomonadaceae</taxon>
        <taxon>Vreelandella</taxon>
    </lineage>
</organism>
<evidence type="ECO:0000313" key="4">
    <source>
        <dbReference type="EMBL" id="MYL28086.1"/>
    </source>
</evidence>